<dbReference type="Proteomes" id="UP001652581">
    <property type="component" value="Chromosome 24"/>
</dbReference>
<dbReference type="RefSeq" id="XP_072805021.1">
    <property type="nucleotide sequence ID" value="XM_072948920.1"/>
</dbReference>
<reference evidence="3 4" key="1">
    <citation type="submission" date="2025-05" db="UniProtKB">
        <authorList>
            <consortium name="RefSeq"/>
        </authorList>
    </citation>
    <scope>IDENTIFICATION</scope>
</reference>
<protein>
    <submittedName>
        <fullName evidence="3 4">Uncharacterized protein isoform X4</fullName>
    </submittedName>
</protein>
<proteinExistence type="predicted"/>
<gene>
    <name evidence="3 4" type="primary">LOC116279758</name>
</gene>
<feature type="region of interest" description="Disordered" evidence="1">
    <location>
        <begin position="69"/>
        <end position="109"/>
    </location>
</feature>
<evidence type="ECO:0000313" key="2">
    <source>
        <dbReference type="Proteomes" id="UP001652581"/>
    </source>
</evidence>
<evidence type="ECO:0000313" key="3">
    <source>
        <dbReference type="RefSeq" id="XP_072805021.1"/>
    </source>
</evidence>
<evidence type="ECO:0000256" key="1">
    <source>
        <dbReference type="SAM" id="MobiDB-lite"/>
    </source>
</evidence>
<feature type="compositionally biased region" description="Basic and acidic residues" evidence="1">
    <location>
        <begin position="83"/>
        <end position="97"/>
    </location>
</feature>
<dbReference type="GeneID" id="116279758"/>
<sequence>MCDGGPRSSNLLPRRGLSRRRVACWLSETVRTAVGRGLCEPKSAAVALACGKCHQAALRFVAQVTAVHRPPQPCDRRGRTRPRREYRTEKLRQERGRWPAVPGAPLSPPLHGLTKSVLLLGTLPPPYEEGRASLPKRWGSA</sequence>
<organism evidence="2 4">
    <name type="scientific">Vicugna pacos</name>
    <name type="common">Alpaca</name>
    <name type="synonym">Lama pacos</name>
    <dbReference type="NCBI Taxonomy" id="30538"/>
    <lineage>
        <taxon>Eukaryota</taxon>
        <taxon>Metazoa</taxon>
        <taxon>Chordata</taxon>
        <taxon>Craniata</taxon>
        <taxon>Vertebrata</taxon>
        <taxon>Euteleostomi</taxon>
        <taxon>Mammalia</taxon>
        <taxon>Eutheria</taxon>
        <taxon>Laurasiatheria</taxon>
        <taxon>Artiodactyla</taxon>
        <taxon>Tylopoda</taxon>
        <taxon>Camelidae</taxon>
        <taxon>Vicugna</taxon>
    </lineage>
</organism>
<name>A0ABM5C8Q4_VICPA</name>
<dbReference type="RefSeq" id="XP_072805022.1">
    <property type="nucleotide sequence ID" value="XM_072948921.1"/>
</dbReference>
<keyword evidence="2" id="KW-1185">Reference proteome</keyword>
<evidence type="ECO:0000313" key="4">
    <source>
        <dbReference type="RefSeq" id="XP_072805022.1"/>
    </source>
</evidence>
<accession>A0ABM5C8Q4</accession>